<dbReference type="HOGENOM" id="CLU_3268669_0_0_11"/>
<organism evidence="1 2">
    <name type="scientific">Corynebacterium durum F0235</name>
    <dbReference type="NCBI Taxonomy" id="1035195"/>
    <lineage>
        <taxon>Bacteria</taxon>
        <taxon>Bacillati</taxon>
        <taxon>Actinomycetota</taxon>
        <taxon>Actinomycetes</taxon>
        <taxon>Mycobacteriales</taxon>
        <taxon>Corynebacteriaceae</taxon>
        <taxon>Corynebacterium</taxon>
    </lineage>
</organism>
<dbReference type="EMBL" id="AMEM01000016">
    <property type="protein sequence ID" value="EKX90951.1"/>
    <property type="molecule type" value="Genomic_DNA"/>
</dbReference>
<gene>
    <name evidence="1" type="ORF">HMPREF9997_01017</name>
</gene>
<dbReference type="Proteomes" id="UP000010445">
    <property type="component" value="Unassembled WGS sequence"/>
</dbReference>
<proteinExistence type="predicted"/>
<name>L1MJ53_9CORY</name>
<dbReference type="AlphaFoldDB" id="L1MJ53"/>
<keyword evidence="2" id="KW-1185">Reference proteome</keyword>
<evidence type="ECO:0000313" key="2">
    <source>
        <dbReference type="Proteomes" id="UP000010445"/>
    </source>
</evidence>
<sequence>MAAYWQQLPLVFAVKQILVNCIDVKGIHPFSSATISMLCSW</sequence>
<comment type="caution">
    <text evidence="1">The sequence shown here is derived from an EMBL/GenBank/DDBJ whole genome shotgun (WGS) entry which is preliminary data.</text>
</comment>
<evidence type="ECO:0000313" key="1">
    <source>
        <dbReference type="EMBL" id="EKX90951.1"/>
    </source>
</evidence>
<reference evidence="1 2" key="1">
    <citation type="submission" date="2012-05" db="EMBL/GenBank/DDBJ databases">
        <authorList>
            <person name="Weinstock G."/>
            <person name="Sodergren E."/>
            <person name="Lobos E.A."/>
            <person name="Fulton L."/>
            <person name="Fulton R."/>
            <person name="Courtney L."/>
            <person name="Fronick C."/>
            <person name="O'Laughlin M."/>
            <person name="Godfrey J."/>
            <person name="Wilson R.M."/>
            <person name="Miner T."/>
            <person name="Farmer C."/>
            <person name="Delehaunty K."/>
            <person name="Cordes M."/>
            <person name="Minx P."/>
            <person name="Tomlinson C."/>
            <person name="Chen J."/>
            <person name="Wollam A."/>
            <person name="Pepin K.H."/>
            <person name="Bhonagiri V."/>
            <person name="Zhang X."/>
            <person name="Suruliraj S."/>
            <person name="Warren W."/>
            <person name="Mitreva M."/>
            <person name="Mardis E.R."/>
            <person name="Wilson R.K."/>
        </authorList>
    </citation>
    <scope>NUCLEOTIDE SEQUENCE [LARGE SCALE GENOMIC DNA]</scope>
    <source>
        <strain evidence="1 2">F0235</strain>
    </source>
</reference>
<accession>L1MJ53</accession>
<protein>
    <submittedName>
        <fullName evidence="1">Uncharacterized protein</fullName>
    </submittedName>
</protein>